<name>A0A6A5G7G0_CAERE</name>
<evidence type="ECO:0000256" key="2">
    <source>
        <dbReference type="SAM" id="MobiDB-lite"/>
    </source>
</evidence>
<feature type="compositionally biased region" description="Acidic residues" evidence="2">
    <location>
        <begin position="83"/>
        <end position="110"/>
    </location>
</feature>
<proteinExistence type="predicted"/>
<dbReference type="AlphaFoldDB" id="A0A6A5G7G0"/>
<protein>
    <submittedName>
        <fullName evidence="3">Uncharacterized protein</fullName>
    </submittedName>
</protein>
<organism evidence="3 4">
    <name type="scientific">Caenorhabditis remanei</name>
    <name type="common">Caenorhabditis vulgaris</name>
    <dbReference type="NCBI Taxonomy" id="31234"/>
    <lineage>
        <taxon>Eukaryota</taxon>
        <taxon>Metazoa</taxon>
        <taxon>Ecdysozoa</taxon>
        <taxon>Nematoda</taxon>
        <taxon>Chromadorea</taxon>
        <taxon>Rhabditida</taxon>
        <taxon>Rhabditina</taxon>
        <taxon>Rhabditomorpha</taxon>
        <taxon>Rhabditoidea</taxon>
        <taxon>Rhabditidae</taxon>
        <taxon>Peloderinae</taxon>
        <taxon>Caenorhabditis</taxon>
    </lineage>
</organism>
<dbReference type="Proteomes" id="UP000483820">
    <property type="component" value="Chromosome V"/>
</dbReference>
<sequence length="372" mass="41021">MSRSDRVKAKVLTQQEAARHMVSATCKHRRKNDVGRTTNIFILNLNSRGAIEMPEAFFKGGGIFDEVQFATLLKNTPNVGNGDETDEKDVDETDEKDGEETEQVGEDQVEAAEVQKEEDSNEKMSTGEANVNEDETEQVGEDVGEATEGRKKEVTNDGEVVVVPDNAVQDDVENARSSDQDESFDFHFTEDIKLAESVENLSLGNGQNDASTDDSYTTAPESEAPEEAVSVPVVDQSADSSASLASIPDIVDLGEDNEFLDESFYTPTEEEELPVSAPNSPIFSQMLNSFDMDNTLTVFEKANREMRALKEEEVLNLLEFAQKRLNEEENLIKVANKIVAVGDLHGDYTVMELNFTTTKLQTSFQQVCSSSA</sequence>
<dbReference type="EMBL" id="WUAV01000005">
    <property type="protein sequence ID" value="KAF1750786.1"/>
    <property type="molecule type" value="Genomic_DNA"/>
</dbReference>
<evidence type="ECO:0000256" key="1">
    <source>
        <dbReference type="SAM" id="Coils"/>
    </source>
</evidence>
<feature type="region of interest" description="Disordered" evidence="2">
    <location>
        <begin position="75"/>
        <end position="159"/>
    </location>
</feature>
<feature type="coiled-coil region" evidence="1">
    <location>
        <begin position="292"/>
        <end position="338"/>
    </location>
</feature>
<dbReference type="RefSeq" id="XP_053580947.1">
    <property type="nucleotide sequence ID" value="XM_053732034.1"/>
</dbReference>
<evidence type="ECO:0000313" key="4">
    <source>
        <dbReference type="Proteomes" id="UP000483820"/>
    </source>
</evidence>
<accession>A0A6A5G7G0</accession>
<dbReference type="Gene3D" id="3.60.21.10">
    <property type="match status" value="1"/>
</dbReference>
<gene>
    <name evidence="3" type="ORF">GCK72_017337</name>
</gene>
<dbReference type="CTD" id="78776536"/>
<feature type="region of interest" description="Disordered" evidence="2">
    <location>
        <begin position="202"/>
        <end position="240"/>
    </location>
</feature>
<dbReference type="SUPFAM" id="SSF56300">
    <property type="entry name" value="Metallo-dependent phosphatases"/>
    <property type="match status" value="1"/>
</dbReference>
<keyword evidence="1" id="KW-0175">Coiled coil</keyword>
<feature type="compositionally biased region" description="Low complexity" evidence="2">
    <location>
        <begin position="219"/>
        <end position="240"/>
    </location>
</feature>
<feature type="compositionally biased region" description="Polar residues" evidence="2">
    <location>
        <begin position="202"/>
        <end position="218"/>
    </location>
</feature>
<feature type="compositionally biased region" description="Acidic residues" evidence="2">
    <location>
        <begin position="131"/>
        <end position="145"/>
    </location>
</feature>
<reference evidence="3 4" key="1">
    <citation type="submission" date="2019-12" db="EMBL/GenBank/DDBJ databases">
        <title>Chromosome-level assembly of the Caenorhabditis remanei genome.</title>
        <authorList>
            <person name="Teterina A.A."/>
            <person name="Willis J.H."/>
            <person name="Phillips P.C."/>
        </authorList>
    </citation>
    <scope>NUCLEOTIDE SEQUENCE [LARGE SCALE GENOMIC DNA]</scope>
    <source>
        <strain evidence="3 4">PX506</strain>
        <tissue evidence="3">Whole organism</tissue>
    </source>
</reference>
<dbReference type="KEGG" id="crq:GCK72_017337"/>
<comment type="caution">
    <text evidence="3">The sequence shown here is derived from an EMBL/GenBank/DDBJ whole genome shotgun (WGS) entry which is preliminary data.</text>
</comment>
<dbReference type="InterPro" id="IPR029052">
    <property type="entry name" value="Metallo-depent_PP-like"/>
</dbReference>
<feature type="compositionally biased region" description="Basic and acidic residues" evidence="2">
    <location>
        <begin position="113"/>
        <end position="122"/>
    </location>
</feature>
<evidence type="ECO:0000313" key="3">
    <source>
        <dbReference type="EMBL" id="KAF1750786.1"/>
    </source>
</evidence>
<dbReference type="GeneID" id="78776536"/>